<dbReference type="AlphaFoldDB" id="A0A8H6IIM2"/>
<feature type="compositionally biased region" description="Basic and acidic residues" evidence="1">
    <location>
        <begin position="12"/>
        <end position="25"/>
    </location>
</feature>
<feature type="compositionally biased region" description="Acidic residues" evidence="1">
    <location>
        <begin position="292"/>
        <end position="305"/>
    </location>
</feature>
<proteinExistence type="predicted"/>
<comment type="caution">
    <text evidence="2">The sequence shown here is derived from an EMBL/GenBank/DDBJ whole genome shotgun (WGS) entry which is preliminary data.</text>
</comment>
<sequence>MGGPRKTPAQKAAEKADKDAKKQAKEAAATAKAQEAQKAKKEKEAKEEKGKEEEAAAGCEIGWGDDHKLSQLILNAFTTDTKIKQGLYPPPGANPSGSKGGGKKKADWYWEIAKLVFTNHAVYGDAFAPALSITPLTVRAKVQKIWGTKIKNRLAKMTTITNTHKKTMGQTGQGLQAAKDITENTPLAATWAKIKAVCPWFFDMKNLIAERPNAVPVGLGNSATAIDLSILEPSGNEQADLEEGVDVKLPEASSDGPIGLEDWLNTSEAEVEDGEVANKPNHKRKAPGSDKEDNDDDDNDDDDDDAKQKIKPDDKEDEDIKPKLDNSNDVKPKVKSDTKPKANPPKKSKLEEFAAVAKEEEVTQQKRLDLERAKVNCTMKIRIEKEHAKTARAEAKFKYRLEKKKMKASMKMQARQARLGYGHSTMAGAVSGSDTFHAGRDLFDGATPMGPECDDPLQGMYLPDPIM</sequence>
<evidence type="ECO:0000313" key="3">
    <source>
        <dbReference type="Proteomes" id="UP000521943"/>
    </source>
</evidence>
<name>A0A8H6IIM2_9AGAR</name>
<evidence type="ECO:0000256" key="1">
    <source>
        <dbReference type="SAM" id="MobiDB-lite"/>
    </source>
</evidence>
<dbReference type="Proteomes" id="UP000521943">
    <property type="component" value="Unassembled WGS sequence"/>
</dbReference>
<organism evidence="2 3">
    <name type="scientific">Ephemerocybe angulata</name>
    <dbReference type="NCBI Taxonomy" id="980116"/>
    <lineage>
        <taxon>Eukaryota</taxon>
        <taxon>Fungi</taxon>
        <taxon>Dikarya</taxon>
        <taxon>Basidiomycota</taxon>
        <taxon>Agaricomycotina</taxon>
        <taxon>Agaricomycetes</taxon>
        <taxon>Agaricomycetidae</taxon>
        <taxon>Agaricales</taxon>
        <taxon>Agaricineae</taxon>
        <taxon>Psathyrellaceae</taxon>
        <taxon>Ephemerocybe</taxon>
    </lineage>
</organism>
<feature type="compositionally biased region" description="Basic and acidic residues" evidence="1">
    <location>
        <begin position="35"/>
        <end position="54"/>
    </location>
</feature>
<keyword evidence="3" id="KW-1185">Reference proteome</keyword>
<feature type="compositionally biased region" description="Basic and acidic residues" evidence="1">
    <location>
        <begin position="306"/>
        <end position="340"/>
    </location>
</feature>
<reference evidence="2 3" key="1">
    <citation type="submission" date="2020-07" db="EMBL/GenBank/DDBJ databases">
        <title>Comparative genomics of pyrophilous fungi reveals a link between fire events and developmental genes.</title>
        <authorList>
            <consortium name="DOE Joint Genome Institute"/>
            <person name="Steindorff A.S."/>
            <person name="Carver A."/>
            <person name="Calhoun S."/>
            <person name="Stillman K."/>
            <person name="Liu H."/>
            <person name="Lipzen A."/>
            <person name="Pangilinan J."/>
            <person name="Labutti K."/>
            <person name="Bruns T.D."/>
            <person name="Grigoriev I.V."/>
        </authorList>
    </citation>
    <scope>NUCLEOTIDE SEQUENCE [LARGE SCALE GENOMIC DNA]</scope>
    <source>
        <strain evidence="2 3">CBS 144469</strain>
    </source>
</reference>
<dbReference type="EMBL" id="JACGCI010000004">
    <property type="protein sequence ID" value="KAF6764506.1"/>
    <property type="molecule type" value="Genomic_DNA"/>
</dbReference>
<feature type="region of interest" description="Disordered" evidence="1">
    <location>
        <begin position="271"/>
        <end position="349"/>
    </location>
</feature>
<protein>
    <submittedName>
        <fullName evidence="2">Uncharacterized protein</fullName>
    </submittedName>
</protein>
<evidence type="ECO:0000313" key="2">
    <source>
        <dbReference type="EMBL" id="KAF6764506.1"/>
    </source>
</evidence>
<accession>A0A8H6IIM2</accession>
<gene>
    <name evidence="2" type="ORF">DFP72DRAFT_1059482</name>
</gene>
<dbReference type="OrthoDB" id="3269701at2759"/>
<feature type="region of interest" description="Disordered" evidence="1">
    <location>
        <begin position="1"/>
        <end position="58"/>
    </location>
</feature>